<evidence type="ECO:0000256" key="1">
    <source>
        <dbReference type="ARBA" id="ARBA00008324"/>
    </source>
</evidence>
<dbReference type="InterPro" id="IPR029069">
    <property type="entry name" value="HotDog_dom_sf"/>
</dbReference>
<feature type="domain" description="Thioesterase" evidence="3">
    <location>
        <begin position="51"/>
        <end position="128"/>
    </location>
</feature>
<dbReference type="InterPro" id="IPR006683">
    <property type="entry name" value="Thioestr_dom"/>
</dbReference>
<accession>A0A3N2DQ38</accession>
<keyword evidence="5" id="KW-1185">Reference proteome</keyword>
<evidence type="ECO:0000259" key="3">
    <source>
        <dbReference type="Pfam" id="PF03061"/>
    </source>
</evidence>
<dbReference type="RefSeq" id="WP_123712684.1">
    <property type="nucleotide sequence ID" value="NZ_RKHR01000004.1"/>
</dbReference>
<dbReference type="SUPFAM" id="SSF54637">
    <property type="entry name" value="Thioesterase/thiol ester dehydrase-isomerase"/>
    <property type="match status" value="1"/>
</dbReference>
<dbReference type="PANTHER" id="PTHR43240">
    <property type="entry name" value="1,4-DIHYDROXY-2-NAPHTHOYL-COA THIOESTERASE 1"/>
    <property type="match status" value="1"/>
</dbReference>
<dbReference type="Pfam" id="PF03061">
    <property type="entry name" value="4HBT"/>
    <property type="match status" value="1"/>
</dbReference>
<dbReference type="Gene3D" id="3.10.129.10">
    <property type="entry name" value="Hotdog Thioesterase"/>
    <property type="match status" value="1"/>
</dbReference>
<dbReference type="OrthoDB" id="9798208at2"/>
<evidence type="ECO:0000313" key="4">
    <source>
        <dbReference type="EMBL" id="ROS01936.1"/>
    </source>
</evidence>
<name>A0A3N2DQ38_9GAMM</name>
<dbReference type="GO" id="GO:0005829">
    <property type="term" value="C:cytosol"/>
    <property type="evidence" value="ECO:0007669"/>
    <property type="project" value="TreeGrafter"/>
</dbReference>
<reference evidence="4 5" key="1">
    <citation type="submission" date="2018-11" db="EMBL/GenBank/DDBJ databases">
        <title>Genomic Encyclopedia of Type Strains, Phase IV (KMG-IV): sequencing the most valuable type-strain genomes for metagenomic binning, comparative biology and taxonomic classification.</title>
        <authorList>
            <person name="Goeker M."/>
        </authorList>
    </citation>
    <scope>NUCLEOTIDE SEQUENCE [LARGE SCALE GENOMIC DNA]</scope>
    <source>
        <strain evidence="4 5">DSM 100316</strain>
    </source>
</reference>
<protein>
    <submittedName>
        <fullName evidence="4">1,4-dihydroxy-2-naphthoyl-CoA hydrolase</fullName>
    </submittedName>
</protein>
<proteinExistence type="inferred from homology"/>
<comment type="similarity">
    <text evidence="1">Belongs to the thioesterase PaaI family.</text>
</comment>
<evidence type="ECO:0000313" key="5">
    <source>
        <dbReference type="Proteomes" id="UP000275394"/>
    </source>
</evidence>
<dbReference type="Proteomes" id="UP000275394">
    <property type="component" value="Unassembled WGS sequence"/>
</dbReference>
<dbReference type="InterPro" id="IPR003736">
    <property type="entry name" value="PAAI_dom"/>
</dbReference>
<dbReference type="AlphaFoldDB" id="A0A3N2DQ38"/>
<dbReference type="PANTHER" id="PTHR43240:SF5">
    <property type="entry name" value="1,4-DIHYDROXY-2-NAPHTHOYL-COA THIOESTERASE 1"/>
    <property type="match status" value="1"/>
</dbReference>
<organism evidence="4 5">
    <name type="scientific">Sinobacterium caligoides</name>
    <dbReference type="NCBI Taxonomy" id="933926"/>
    <lineage>
        <taxon>Bacteria</taxon>
        <taxon>Pseudomonadati</taxon>
        <taxon>Pseudomonadota</taxon>
        <taxon>Gammaproteobacteria</taxon>
        <taxon>Cellvibrionales</taxon>
        <taxon>Spongiibacteraceae</taxon>
        <taxon>Sinobacterium</taxon>
    </lineage>
</organism>
<dbReference type="GO" id="GO:0061522">
    <property type="term" value="F:1,4-dihydroxy-2-naphthoyl-CoA thioesterase activity"/>
    <property type="evidence" value="ECO:0007669"/>
    <property type="project" value="TreeGrafter"/>
</dbReference>
<sequence>MPLWKSPFTLSEIHQLTEKTLCRLLDIEITEIGEDYLVATMPVDARHHQPMGILHGGASVVLAESVGSIASAMANRPGYYSVGLDVNANHIRAVHSGVVTAKATPVHIGRTTHVWNIAISNEQGKPVCESRLTMSVLKGDN</sequence>
<comment type="caution">
    <text evidence="4">The sequence shown here is derived from an EMBL/GenBank/DDBJ whole genome shotgun (WGS) entry which is preliminary data.</text>
</comment>
<evidence type="ECO:0000256" key="2">
    <source>
        <dbReference type="ARBA" id="ARBA00022801"/>
    </source>
</evidence>
<dbReference type="EMBL" id="RKHR01000004">
    <property type="protein sequence ID" value="ROS01936.1"/>
    <property type="molecule type" value="Genomic_DNA"/>
</dbReference>
<dbReference type="CDD" id="cd03443">
    <property type="entry name" value="PaaI_thioesterase"/>
    <property type="match status" value="1"/>
</dbReference>
<keyword evidence="2 4" id="KW-0378">Hydrolase</keyword>
<dbReference type="NCBIfam" id="TIGR00369">
    <property type="entry name" value="unchar_dom_1"/>
    <property type="match status" value="1"/>
</dbReference>
<gene>
    <name evidence="4" type="ORF">EDC56_2385</name>
</gene>